<dbReference type="EMBL" id="CADCUP010000175">
    <property type="protein sequence ID" value="CAA9407739.1"/>
    <property type="molecule type" value="Genomic_DNA"/>
</dbReference>
<reference evidence="2" key="1">
    <citation type="submission" date="2020-02" db="EMBL/GenBank/DDBJ databases">
        <authorList>
            <person name="Meier V. D."/>
        </authorList>
    </citation>
    <scope>NUCLEOTIDE SEQUENCE</scope>
    <source>
        <strain evidence="2">AVDCRST_MAG06</strain>
    </source>
</reference>
<keyword evidence="1" id="KW-1133">Transmembrane helix</keyword>
<name>A0A6J4P6X1_9ACTN</name>
<feature type="transmembrane region" description="Helical" evidence="1">
    <location>
        <begin position="36"/>
        <end position="57"/>
    </location>
</feature>
<gene>
    <name evidence="2" type="ORF">AVDCRST_MAG06-2653</name>
</gene>
<evidence type="ECO:0000313" key="2">
    <source>
        <dbReference type="EMBL" id="CAA9407739.1"/>
    </source>
</evidence>
<proteinExistence type="predicted"/>
<dbReference type="AlphaFoldDB" id="A0A6J4P6X1"/>
<dbReference type="RefSeq" id="WP_295660463.1">
    <property type="nucleotide sequence ID" value="NZ_CADCUP010000175.1"/>
</dbReference>
<protein>
    <recommendedName>
        <fullName evidence="3">Integral membrane protein</fullName>
    </recommendedName>
</protein>
<keyword evidence="1" id="KW-0472">Membrane</keyword>
<evidence type="ECO:0008006" key="3">
    <source>
        <dbReference type="Google" id="ProtNLM"/>
    </source>
</evidence>
<accession>A0A6J4P6X1</accession>
<keyword evidence="1" id="KW-0812">Transmembrane</keyword>
<sequence length="66" mass="6598">MSLLIVALGGVMLLMGGVWTAQGLGWLDGSAMSGESTWAIIGPLVAGLGVALIIVGAQRRGRPGGH</sequence>
<evidence type="ECO:0000256" key="1">
    <source>
        <dbReference type="SAM" id="Phobius"/>
    </source>
</evidence>
<organism evidence="2">
    <name type="scientific">uncultured Nocardioides sp</name>
    <dbReference type="NCBI Taxonomy" id="198441"/>
    <lineage>
        <taxon>Bacteria</taxon>
        <taxon>Bacillati</taxon>
        <taxon>Actinomycetota</taxon>
        <taxon>Actinomycetes</taxon>
        <taxon>Propionibacteriales</taxon>
        <taxon>Nocardioidaceae</taxon>
        <taxon>Nocardioides</taxon>
        <taxon>environmental samples</taxon>
    </lineage>
</organism>